<keyword evidence="7 10" id="KW-0283">Flagellar rotation</keyword>
<organism evidence="11 12">
    <name type="scientific">Candidatus Cohnella colombiensis</name>
    <dbReference type="NCBI Taxonomy" id="3121368"/>
    <lineage>
        <taxon>Bacteria</taxon>
        <taxon>Bacillati</taxon>
        <taxon>Bacillota</taxon>
        <taxon>Bacilli</taxon>
        <taxon>Bacillales</taxon>
        <taxon>Paenibacillaceae</taxon>
        <taxon>Cohnella</taxon>
    </lineage>
</organism>
<dbReference type="GO" id="GO:0009425">
    <property type="term" value="C:bacterial-type flagellum basal body"/>
    <property type="evidence" value="ECO:0007669"/>
    <property type="project" value="InterPro"/>
</dbReference>
<evidence type="ECO:0000256" key="5">
    <source>
        <dbReference type="ARBA" id="ARBA00022500"/>
    </source>
</evidence>
<sequence>MKKMLPWLVSLLLAITLIAIVVMMIWPKIIGDDSKTPDQIAKESVDNVQAESISADELVKITSELSDIKTNLADPEYVVIMGFAFQLDSVKAKNEFDKIKTLKIKSIVNSALWNLTPDEMSSKSGKDKLKADLINSINLVLSEGKVNNVDITSFIMTTL</sequence>
<name>A0AA95JEK2_9BACL</name>
<evidence type="ECO:0000256" key="6">
    <source>
        <dbReference type="ARBA" id="ARBA00022692"/>
    </source>
</evidence>
<keyword evidence="11" id="KW-0966">Cell projection</keyword>
<evidence type="ECO:0000256" key="8">
    <source>
        <dbReference type="ARBA" id="ARBA00022989"/>
    </source>
</evidence>
<evidence type="ECO:0000256" key="2">
    <source>
        <dbReference type="ARBA" id="ARBA00004162"/>
    </source>
</evidence>
<feature type="transmembrane region" description="Helical" evidence="10">
    <location>
        <begin position="7"/>
        <end position="26"/>
    </location>
</feature>
<keyword evidence="5 10" id="KW-0145">Chemotaxis</keyword>
<keyword evidence="6 10" id="KW-0812">Transmembrane</keyword>
<evidence type="ECO:0000256" key="7">
    <source>
        <dbReference type="ARBA" id="ARBA00022779"/>
    </source>
</evidence>
<keyword evidence="11" id="KW-0282">Flagellum</keyword>
<gene>
    <name evidence="11" type="ORF">P0Y55_09085</name>
</gene>
<dbReference type="AlphaFoldDB" id="A0AA95JEK2"/>
<dbReference type="Pfam" id="PF03748">
    <property type="entry name" value="FliL"/>
    <property type="match status" value="1"/>
</dbReference>
<evidence type="ECO:0000256" key="10">
    <source>
        <dbReference type="RuleBase" id="RU364125"/>
    </source>
</evidence>
<keyword evidence="12" id="KW-1185">Reference proteome</keyword>
<evidence type="ECO:0000256" key="9">
    <source>
        <dbReference type="ARBA" id="ARBA00023136"/>
    </source>
</evidence>
<dbReference type="EMBL" id="CP119317">
    <property type="protein sequence ID" value="WEK56182.1"/>
    <property type="molecule type" value="Genomic_DNA"/>
</dbReference>
<keyword evidence="11" id="KW-0969">Cilium</keyword>
<dbReference type="Proteomes" id="UP001178662">
    <property type="component" value="Chromosome"/>
</dbReference>
<comment type="similarity">
    <text evidence="3 10">Belongs to the FliL family.</text>
</comment>
<dbReference type="GO" id="GO:0005886">
    <property type="term" value="C:plasma membrane"/>
    <property type="evidence" value="ECO:0007669"/>
    <property type="project" value="UniProtKB-SubCell"/>
</dbReference>
<dbReference type="GO" id="GO:0006935">
    <property type="term" value="P:chemotaxis"/>
    <property type="evidence" value="ECO:0007669"/>
    <property type="project" value="UniProtKB-KW"/>
</dbReference>
<evidence type="ECO:0000313" key="12">
    <source>
        <dbReference type="Proteomes" id="UP001178662"/>
    </source>
</evidence>
<evidence type="ECO:0000256" key="4">
    <source>
        <dbReference type="ARBA" id="ARBA00022475"/>
    </source>
</evidence>
<accession>A0AA95JEK2</accession>
<keyword evidence="8 10" id="KW-1133">Transmembrane helix</keyword>
<dbReference type="PANTHER" id="PTHR35091:SF2">
    <property type="entry name" value="FLAGELLAR PROTEIN FLIL"/>
    <property type="match status" value="1"/>
</dbReference>
<comment type="subcellular location">
    <subcellularLocation>
        <location evidence="2">Cell membrane</location>
        <topology evidence="2">Single-pass membrane protein</topology>
    </subcellularLocation>
</comment>
<protein>
    <recommendedName>
        <fullName evidence="10">Flagellar protein FliL</fullName>
    </recommendedName>
</protein>
<comment type="function">
    <text evidence="1 10">Controls the rotational direction of flagella during chemotaxis.</text>
</comment>
<evidence type="ECO:0000256" key="3">
    <source>
        <dbReference type="ARBA" id="ARBA00008281"/>
    </source>
</evidence>
<keyword evidence="9 10" id="KW-0472">Membrane</keyword>
<evidence type="ECO:0000256" key="1">
    <source>
        <dbReference type="ARBA" id="ARBA00002254"/>
    </source>
</evidence>
<evidence type="ECO:0000313" key="11">
    <source>
        <dbReference type="EMBL" id="WEK56182.1"/>
    </source>
</evidence>
<proteinExistence type="inferred from homology"/>
<dbReference type="GO" id="GO:0071978">
    <property type="term" value="P:bacterial-type flagellum-dependent swarming motility"/>
    <property type="evidence" value="ECO:0007669"/>
    <property type="project" value="TreeGrafter"/>
</dbReference>
<dbReference type="InterPro" id="IPR005503">
    <property type="entry name" value="FliL"/>
</dbReference>
<keyword evidence="4 10" id="KW-1003">Cell membrane</keyword>
<dbReference type="PANTHER" id="PTHR35091">
    <property type="entry name" value="FLAGELLAR PROTEIN FLIL"/>
    <property type="match status" value="1"/>
</dbReference>
<reference evidence="11" key="1">
    <citation type="submission" date="2023-03" db="EMBL/GenBank/DDBJ databases">
        <title>Andean soil-derived lignocellulolytic bacterial consortium as a source of novel taxa and putative plastic-active enzymes.</title>
        <authorList>
            <person name="Diaz-Garcia L."/>
            <person name="Chuvochina M."/>
            <person name="Feuerriegel G."/>
            <person name="Bunk B."/>
            <person name="Sproer C."/>
            <person name="Streit W.R."/>
            <person name="Rodriguez L.M."/>
            <person name="Overmann J."/>
            <person name="Jimenez D.J."/>
        </authorList>
    </citation>
    <scope>NUCLEOTIDE SEQUENCE</scope>
    <source>
        <strain evidence="11">MAG 2441</strain>
    </source>
</reference>